<feature type="transmembrane region" description="Helical" evidence="11">
    <location>
        <begin position="420"/>
        <end position="446"/>
    </location>
</feature>
<evidence type="ECO:0000256" key="1">
    <source>
        <dbReference type="ARBA" id="ARBA00004141"/>
    </source>
</evidence>
<keyword evidence="5" id="KW-0915">Sodium</keyword>
<name>A0A448WHG6_9PLAT</name>
<evidence type="ECO:0000313" key="14">
    <source>
        <dbReference type="Proteomes" id="UP000784294"/>
    </source>
</evidence>
<dbReference type="AlphaFoldDB" id="A0A448WHG6"/>
<evidence type="ECO:0000256" key="4">
    <source>
        <dbReference type="ARBA" id="ARBA00022989"/>
    </source>
</evidence>
<comment type="caution">
    <text evidence="13">The sequence shown here is derived from an EMBL/GenBank/DDBJ whole genome shotgun (WGS) entry which is preliminary data.</text>
</comment>
<feature type="non-terminal residue" evidence="13">
    <location>
        <position position="1"/>
    </location>
</feature>
<dbReference type="InterPro" id="IPR004709">
    <property type="entry name" value="NaH_exchanger"/>
</dbReference>
<dbReference type="GO" id="GO:0051453">
    <property type="term" value="P:regulation of intracellular pH"/>
    <property type="evidence" value="ECO:0007669"/>
    <property type="project" value="TreeGrafter"/>
</dbReference>
<feature type="transmembrane region" description="Helical" evidence="11">
    <location>
        <begin position="104"/>
        <end position="124"/>
    </location>
</feature>
<feature type="transmembrane region" description="Helical" evidence="11">
    <location>
        <begin position="458"/>
        <end position="476"/>
    </location>
</feature>
<keyword evidence="4 11" id="KW-1133">Transmembrane helix</keyword>
<dbReference type="GO" id="GO:0005886">
    <property type="term" value="C:plasma membrane"/>
    <property type="evidence" value="ECO:0007669"/>
    <property type="project" value="TreeGrafter"/>
</dbReference>
<feature type="region of interest" description="Disordered" evidence="10">
    <location>
        <begin position="753"/>
        <end position="773"/>
    </location>
</feature>
<keyword evidence="2 9" id="KW-0813">Transport</keyword>
<dbReference type="InterPro" id="IPR006153">
    <property type="entry name" value="Cation/H_exchanger_TM"/>
</dbReference>
<feature type="transmembrane region" description="Helical" evidence="11">
    <location>
        <begin position="136"/>
        <end position="154"/>
    </location>
</feature>
<proteinExistence type="inferred from homology"/>
<keyword evidence="14" id="KW-1185">Reference proteome</keyword>
<dbReference type="GO" id="GO:0098719">
    <property type="term" value="P:sodium ion import across plasma membrane"/>
    <property type="evidence" value="ECO:0007669"/>
    <property type="project" value="TreeGrafter"/>
</dbReference>
<feature type="compositionally biased region" description="Polar residues" evidence="10">
    <location>
        <begin position="754"/>
        <end position="773"/>
    </location>
</feature>
<evidence type="ECO:0000256" key="5">
    <source>
        <dbReference type="ARBA" id="ARBA00023053"/>
    </source>
</evidence>
<protein>
    <recommendedName>
        <fullName evidence="9">Sodium/hydrogen exchanger</fullName>
    </recommendedName>
</protein>
<keyword evidence="7 11" id="KW-0472">Membrane</keyword>
<evidence type="ECO:0000256" key="6">
    <source>
        <dbReference type="ARBA" id="ARBA00023065"/>
    </source>
</evidence>
<feature type="transmembrane region" description="Helical" evidence="11">
    <location>
        <begin position="236"/>
        <end position="254"/>
    </location>
</feature>
<evidence type="ECO:0000256" key="2">
    <source>
        <dbReference type="ARBA" id="ARBA00022448"/>
    </source>
</evidence>
<dbReference type="PANTHER" id="PTHR10110">
    <property type="entry name" value="SODIUM/HYDROGEN EXCHANGER"/>
    <property type="match status" value="1"/>
</dbReference>
<keyword evidence="9" id="KW-0050">Antiport</keyword>
<keyword evidence="3 9" id="KW-0812">Transmembrane</keyword>
<evidence type="ECO:0000256" key="7">
    <source>
        <dbReference type="ARBA" id="ARBA00023136"/>
    </source>
</evidence>
<evidence type="ECO:0000259" key="12">
    <source>
        <dbReference type="Pfam" id="PF00999"/>
    </source>
</evidence>
<dbReference type="PANTHER" id="PTHR10110:SF126">
    <property type="entry name" value="NA(+)_H(+) EXCHANGER PROTEIN 7"/>
    <property type="match status" value="1"/>
</dbReference>
<comment type="subcellular location">
    <subcellularLocation>
        <location evidence="1">Membrane</location>
        <topology evidence="1">Multi-pass membrane protein</topology>
    </subcellularLocation>
</comment>
<keyword evidence="8 9" id="KW-0739">Sodium transport</keyword>
<dbReference type="PRINTS" id="PR01084">
    <property type="entry name" value="NAHEXCHNGR"/>
</dbReference>
<feature type="transmembrane region" description="Helical" evidence="11">
    <location>
        <begin position="166"/>
        <end position="183"/>
    </location>
</feature>
<dbReference type="Pfam" id="PF00999">
    <property type="entry name" value="Na_H_Exchanger"/>
    <property type="match status" value="1"/>
</dbReference>
<dbReference type="EMBL" id="CAAALY010012658">
    <property type="protein sequence ID" value="VEL11732.1"/>
    <property type="molecule type" value="Genomic_DNA"/>
</dbReference>
<evidence type="ECO:0000256" key="8">
    <source>
        <dbReference type="ARBA" id="ARBA00023201"/>
    </source>
</evidence>
<feature type="transmembrane region" description="Helical" evidence="11">
    <location>
        <begin position="337"/>
        <end position="370"/>
    </location>
</feature>
<feature type="region of interest" description="Disordered" evidence="10">
    <location>
        <begin position="852"/>
        <end position="892"/>
    </location>
</feature>
<reference evidence="13" key="1">
    <citation type="submission" date="2018-11" db="EMBL/GenBank/DDBJ databases">
        <authorList>
            <consortium name="Pathogen Informatics"/>
        </authorList>
    </citation>
    <scope>NUCLEOTIDE SEQUENCE</scope>
</reference>
<feature type="domain" description="Cation/H+ exchanger transmembrane" evidence="12">
    <location>
        <begin position="116"/>
        <end position="509"/>
    </location>
</feature>
<evidence type="ECO:0000313" key="13">
    <source>
        <dbReference type="EMBL" id="VEL11732.1"/>
    </source>
</evidence>
<dbReference type="InterPro" id="IPR018422">
    <property type="entry name" value="Cation/H_exchanger_CPA1"/>
</dbReference>
<evidence type="ECO:0000256" key="3">
    <source>
        <dbReference type="ARBA" id="ARBA00022692"/>
    </source>
</evidence>
<sequence>MRLFSRVHLAIRPPSPLGSTCKPATSLTGGTGPEPRSLRQKACLHAWAYAPPEELKPTQASECLYPDAMLMRSIRSTVNSTGLLQYESREEPSIRVAQWNLKEFAVHITIISFVLMVILLKILYHRIGPLRSWVPESLLLIVIGLMFGIIIRHGLSIESWNLTPKLFFQLLLPPIILDSAYTLHNRVFAEFLGTILIYAVVGTILNFMIIGLVLYLVQISPVLGIDELELNLKSCLLFASLIVAVDPVAVLAIFSDIGVDLGLYYMVFGESLLNDAVTVVLYEIMSVLAGKVKIEGMDILLGLVSFFTVSLGGLAVGVVIGLLTCFITRCPSSMEGLVVLLLGYFSYIVGDLVGWSGIISMIGCGLIQAAYAFHNLRSSSVLVVRTTGHMAAELSESVIFLFLGIELLRDNITWNMPFNFWALIICLVSRLVVVLFLTGIINWVHVGGFKISMVEQMMIVYGGLRGAVAFSLSVLIKSKALQGIFISATLFIILFTVVIMGLTMKPLVRLLKIRMHEAPDLSLFTELNEVLLGHTLAGLEGITGSRGRNAFRMLMTRYDDKYIRHLLQRDPHTHDQKIVKIYEKIALKLHYAAIRPNQSELHLERLPDSIKTKHFSASLLNLTAVGLPRHEIEVAPPECPKPKGLQPTRINLPFEPIYVSRNMPSHHVPKNSGQVIRAMRSNLGPPLSDQDYLGRLVDTIHSRHLALIRQSDKSITLPPPVLSIEKQAQPNKLLVLANSPASGSDNQAFIADASQPQKSSSHNIAEGRVSNSQYKNRAASKCSSCCAGKLAPSGKGEMNVLFVLKSESEDEIEGEARGRLKGATKTVTPSTSGFGERDEAMCDSKVGILREGGVGNNPAIQGKSKLKKDGPLKSRIGLGSGTGAGAGAGIGN</sequence>
<feature type="transmembrane region" description="Helical" evidence="11">
    <location>
        <begin position="302"/>
        <end position="325"/>
    </location>
</feature>
<dbReference type="NCBIfam" id="TIGR00840">
    <property type="entry name" value="b_cpa1"/>
    <property type="match status" value="1"/>
</dbReference>
<feature type="transmembrane region" description="Helical" evidence="11">
    <location>
        <begin position="483"/>
        <end position="504"/>
    </location>
</feature>
<dbReference type="Proteomes" id="UP000784294">
    <property type="component" value="Unassembled WGS sequence"/>
</dbReference>
<keyword evidence="6 9" id="KW-0406">Ion transport</keyword>
<comment type="similarity">
    <text evidence="9">Belongs to the monovalent cation:proton antiporter 1 (CPA1) transporter (TC 2.A.36) family.</text>
</comment>
<dbReference type="GO" id="GO:0015386">
    <property type="term" value="F:potassium:proton antiporter activity"/>
    <property type="evidence" value="ECO:0007669"/>
    <property type="project" value="TreeGrafter"/>
</dbReference>
<accession>A0A448WHG6</accession>
<evidence type="ECO:0000256" key="10">
    <source>
        <dbReference type="SAM" id="MobiDB-lite"/>
    </source>
</evidence>
<dbReference type="GO" id="GO:0015385">
    <property type="term" value="F:sodium:proton antiporter activity"/>
    <property type="evidence" value="ECO:0007669"/>
    <property type="project" value="InterPro"/>
</dbReference>
<dbReference type="Gene3D" id="6.10.140.1330">
    <property type="match status" value="1"/>
</dbReference>
<gene>
    <name evidence="13" type="ORF">PXEA_LOCUS5172</name>
</gene>
<feature type="transmembrane region" description="Helical" evidence="11">
    <location>
        <begin position="195"/>
        <end position="216"/>
    </location>
</feature>
<feature type="compositionally biased region" description="Gly residues" evidence="10">
    <location>
        <begin position="878"/>
        <end position="892"/>
    </location>
</feature>
<evidence type="ECO:0000256" key="11">
    <source>
        <dbReference type="SAM" id="Phobius"/>
    </source>
</evidence>
<evidence type="ECO:0000256" key="9">
    <source>
        <dbReference type="RuleBase" id="RU003722"/>
    </source>
</evidence>
<organism evidence="13 14">
    <name type="scientific">Protopolystoma xenopodis</name>
    <dbReference type="NCBI Taxonomy" id="117903"/>
    <lineage>
        <taxon>Eukaryota</taxon>
        <taxon>Metazoa</taxon>
        <taxon>Spiralia</taxon>
        <taxon>Lophotrochozoa</taxon>
        <taxon>Platyhelminthes</taxon>
        <taxon>Monogenea</taxon>
        <taxon>Polyopisthocotylea</taxon>
        <taxon>Polystomatidea</taxon>
        <taxon>Polystomatidae</taxon>
        <taxon>Protopolystoma</taxon>
    </lineage>
</organism>
<dbReference type="OrthoDB" id="196264at2759"/>